<dbReference type="AlphaFoldDB" id="A0A410JWA7"/>
<dbReference type="PROSITE" id="PS50855">
    <property type="entry name" value="COX1"/>
    <property type="match status" value="1"/>
</dbReference>
<feature type="transmembrane region" description="Helical" evidence="7">
    <location>
        <begin position="59"/>
        <end position="78"/>
    </location>
</feature>
<dbReference type="Pfam" id="PF00115">
    <property type="entry name" value="COX1"/>
    <property type="match status" value="1"/>
</dbReference>
<protein>
    <submittedName>
        <fullName evidence="9">Cytochrome C oxidase Cbb3</fullName>
    </submittedName>
</protein>
<dbReference type="RefSeq" id="WP_128465759.1">
    <property type="nucleotide sequence ID" value="NZ_CP035108.1"/>
</dbReference>
<evidence type="ECO:0000313" key="10">
    <source>
        <dbReference type="Proteomes" id="UP000287502"/>
    </source>
</evidence>
<evidence type="ECO:0000256" key="7">
    <source>
        <dbReference type="SAM" id="Phobius"/>
    </source>
</evidence>
<keyword evidence="3 6" id="KW-0812">Transmembrane</keyword>
<dbReference type="InterPro" id="IPR023615">
    <property type="entry name" value="Cyt_c_Oxase_su1_BS"/>
</dbReference>
<evidence type="ECO:0000256" key="5">
    <source>
        <dbReference type="ARBA" id="ARBA00023136"/>
    </source>
</evidence>
<dbReference type="InterPro" id="IPR036927">
    <property type="entry name" value="Cyt_c_oxase-like_su1_sf"/>
</dbReference>
<feature type="transmembrane region" description="Helical" evidence="7">
    <location>
        <begin position="200"/>
        <end position="222"/>
    </location>
</feature>
<feature type="transmembrane region" description="Helical" evidence="7">
    <location>
        <begin position="347"/>
        <end position="366"/>
    </location>
</feature>
<feature type="transmembrane region" description="Helical" evidence="7">
    <location>
        <begin position="12"/>
        <end position="39"/>
    </location>
</feature>
<accession>A0A410JWA7</accession>
<evidence type="ECO:0000256" key="4">
    <source>
        <dbReference type="ARBA" id="ARBA00022989"/>
    </source>
</evidence>
<feature type="transmembrane region" description="Helical" evidence="7">
    <location>
        <begin position="263"/>
        <end position="289"/>
    </location>
</feature>
<dbReference type="OrthoDB" id="9806838at2"/>
<evidence type="ECO:0000256" key="2">
    <source>
        <dbReference type="ARBA" id="ARBA00022660"/>
    </source>
</evidence>
<dbReference type="InterPro" id="IPR023616">
    <property type="entry name" value="Cyt_c_oxase-like_su1_dom"/>
</dbReference>
<keyword evidence="6" id="KW-0349">Heme</keyword>
<keyword evidence="5 7" id="KW-0472">Membrane</keyword>
<dbReference type="Gene3D" id="1.20.210.10">
    <property type="entry name" value="Cytochrome c oxidase-like, subunit I domain"/>
    <property type="match status" value="1"/>
</dbReference>
<comment type="similarity">
    <text evidence="6">Belongs to the heme-copper respiratory oxidase family.</text>
</comment>
<sequence>MNEYSYDYRTVQGFILSAIFWGVIGLVIGLLISVQMWNADFNFGEYFSYGRLRTIHTNVLAYGLGIGAEFGVFYYLTIRLTKRNLVLGKLARFHLWLFNVGMVLATFTLFIGMNQSLEYAEFEWPIDIAIVILWVIFTIVILTNIFKRKEEHMYVSLWYIIATLIAVAILYIVNNLHIPATLTKSYHLFAGTNSANVEWWYGHNAVGFLFTTPILAMFYYFLPKATGLPLYSHRLSIISFWSLIFAYLWTGAHHLVYTPLPDWIQTLGIVFTLFLIAPSWGSVINGYFTVDADWGKMRTNYLTKFFVLGITFYGLQTIQGPSQGIRVISSLIHYTDWVPGHVHMGTMGWVTMIICASVYVIIPHIYNTKIFSEKVANIHFWLVLVGQLMFSITMWVTGIQQGAMWKMTNADGSLKYTFMETLVGNYPYWQMRTVAGVIFVVGMLFFVYNVFMTIRQGQAKASLADVKAA</sequence>
<dbReference type="GO" id="GO:0004129">
    <property type="term" value="F:cytochrome-c oxidase activity"/>
    <property type="evidence" value="ECO:0007669"/>
    <property type="project" value="InterPro"/>
</dbReference>
<keyword evidence="6" id="KW-0813">Transport</keyword>
<dbReference type="KEGG" id="gtl:EP073_03355"/>
<feature type="transmembrane region" description="Helical" evidence="7">
    <location>
        <begin position="90"/>
        <end position="112"/>
    </location>
</feature>
<keyword evidence="10" id="KW-1185">Reference proteome</keyword>
<evidence type="ECO:0000256" key="6">
    <source>
        <dbReference type="RuleBase" id="RU000370"/>
    </source>
</evidence>
<evidence type="ECO:0000256" key="3">
    <source>
        <dbReference type="ARBA" id="ARBA00022692"/>
    </source>
</evidence>
<evidence type="ECO:0000259" key="8">
    <source>
        <dbReference type="PROSITE" id="PS50855"/>
    </source>
</evidence>
<dbReference type="EMBL" id="CP035108">
    <property type="protein sequence ID" value="QAR32472.1"/>
    <property type="molecule type" value="Genomic_DNA"/>
</dbReference>
<keyword evidence="6" id="KW-0249">Electron transport</keyword>
<comment type="subcellular location">
    <subcellularLocation>
        <location evidence="1">Membrane</location>
        <topology evidence="1">Multi-pass membrane protein</topology>
    </subcellularLocation>
</comment>
<feature type="transmembrane region" description="Helical" evidence="7">
    <location>
        <begin position="429"/>
        <end position="451"/>
    </location>
</feature>
<reference evidence="9 10" key="1">
    <citation type="submission" date="2019-01" db="EMBL/GenBank/DDBJ databases">
        <title>Geovibrio thiophilus DSM 11263, complete genome.</title>
        <authorList>
            <person name="Spring S."/>
            <person name="Bunk B."/>
            <person name="Sproer C."/>
        </authorList>
    </citation>
    <scope>NUCLEOTIDE SEQUENCE [LARGE SCALE GENOMIC DNA]</scope>
    <source>
        <strain evidence="9 10">DSM 11263</strain>
    </source>
</reference>
<dbReference type="GO" id="GO:0015990">
    <property type="term" value="P:electron transport coupled proton transport"/>
    <property type="evidence" value="ECO:0007669"/>
    <property type="project" value="TreeGrafter"/>
</dbReference>
<gene>
    <name evidence="9" type="ORF">EP073_03355</name>
</gene>
<feature type="transmembrane region" description="Helical" evidence="7">
    <location>
        <begin position="124"/>
        <end position="145"/>
    </location>
</feature>
<dbReference type="SUPFAM" id="SSF81442">
    <property type="entry name" value="Cytochrome c oxidase subunit I-like"/>
    <property type="match status" value="1"/>
</dbReference>
<organism evidence="9 10">
    <name type="scientific">Geovibrio thiophilus</name>
    <dbReference type="NCBI Taxonomy" id="139438"/>
    <lineage>
        <taxon>Bacteria</taxon>
        <taxon>Pseudomonadati</taxon>
        <taxon>Deferribacterota</taxon>
        <taxon>Deferribacteres</taxon>
        <taxon>Deferribacterales</taxon>
        <taxon>Geovibrionaceae</taxon>
        <taxon>Geovibrio</taxon>
    </lineage>
</organism>
<feature type="transmembrane region" description="Helical" evidence="7">
    <location>
        <begin position="378"/>
        <end position="397"/>
    </location>
</feature>
<keyword evidence="2 6" id="KW-0679">Respiratory chain</keyword>
<dbReference type="Proteomes" id="UP000287502">
    <property type="component" value="Chromosome"/>
</dbReference>
<proteinExistence type="inferred from homology"/>
<keyword evidence="6" id="KW-0408">Iron</keyword>
<dbReference type="PANTHER" id="PTHR10422:SF29">
    <property type="entry name" value="CYTOCHROME C OXIDASE SUBUNIT 1 HOMOLOG, BACTEROID"/>
    <property type="match status" value="1"/>
</dbReference>
<dbReference type="GO" id="GO:0022904">
    <property type="term" value="P:respiratory electron transport chain"/>
    <property type="evidence" value="ECO:0007669"/>
    <property type="project" value="TreeGrafter"/>
</dbReference>
<feature type="transmembrane region" description="Helical" evidence="7">
    <location>
        <begin position="234"/>
        <end position="257"/>
    </location>
</feature>
<evidence type="ECO:0000256" key="1">
    <source>
        <dbReference type="ARBA" id="ARBA00004141"/>
    </source>
</evidence>
<dbReference type="GO" id="GO:0009060">
    <property type="term" value="P:aerobic respiration"/>
    <property type="evidence" value="ECO:0007669"/>
    <property type="project" value="InterPro"/>
</dbReference>
<feature type="transmembrane region" description="Helical" evidence="7">
    <location>
        <begin position="157"/>
        <end position="180"/>
    </location>
</feature>
<name>A0A410JWA7_9BACT</name>
<feature type="domain" description="Cytochrome oxidase subunit I profile" evidence="8">
    <location>
        <begin position="14"/>
        <end position="469"/>
    </location>
</feature>
<feature type="transmembrane region" description="Helical" evidence="7">
    <location>
        <begin position="301"/>
        <end position="318"/>
    </location>
</feature>
<dbReference type="GO" id="GO:0020037">
    <property type="term" value="F:heme binding"/>
    <property type="evidence" value="ECO:0007669"/>
    <property type="project" value="InterPro"/>
</dbReference>
<keyword evidence="6" id="KW-0479">Metal-binding</keyword>
<dbReference type="PROSITE" id="PS00077">
    <property type="entry name" value="COX1_CUB"/>
    <property type="match status" value="1"/>
</dbReference>
<evidence type="ECO:0000313" key="9">
    <source>
        <dbReference type="EMBL" id="QAR32472.1"/>
    </source>
</evidence>
<dbReference type="GO" id="GO:0016020">
    <property type="term" value="C:membrane"/>
    <property type="evidence" value="ECO:0007669"/>
    <property type="project" value="UniProtKB-SubCell"/>
</dbReference>
<dbReference type="InterPro" id="IPR000883">
    <property type="entry name" value="Cyt_C_Oxase_1"/>
</dbReference>
<dbReference type="PANTHER" id="PTHR10422">
    <property type="entry name" value="CYTOCHROME C OXIDASE SUBUNIT 1"/>
    <property type="match status" value="1"/>
</dbReference>
<keyword evidence="4 7" id="KW-1133">Transmembrane helix</keyword>